<keyword evidence="5" id="KW-1185">Reference proteome</keyword>
<name>A0A347VTQ3_9HELI</name>
<dbReference type="AlphaFoldDB" id="A0A347VTQ3"/>
<reference evidence="4 5" key="1">
    <citation type="journal article" date="2014" name="Genome Announc.">
        <title>Draft genome sequences of eight enterohepatic helicobacter species isolated from both laboratory and wild rodents.</title>
        <authorList>
            <person name="Sheh A."/>
            <person name="Shen Z."/>
            <person name="Fox J.G."/>
        </authorList>
    </citation>
    <scope>NUCLEOTIDE SEQUENCE [LARGE SCALE GENOMIC DNA]</scope>
    <source>
        <strain evidence="4 5">MIT 97-6194</strain>
    </source>
</reference>
<dbReference type="EMBL" id="JRMP02000002">
    <property type="protein sequence ID" value="TLD95690.1"/>
    <property type="molecule type" value="Genomic_DNA"/>
</dbReference>
<feature type="domain" description="Lipid/polyisoprenoid-binding YceI-like" evidence="2">
    <location>
        <begin position="42"/>
        <end position="256"/>
    </location>
</feature>
<protein>
    <recommendedName>
        <fullName evidence="2">Lipid/polyisoprenoid-binding YceI-like domain-containing protein</fullName>
    </recommendedName>
</protein>
<dbReference type="PANTHER" id="PTHR34406:SF1">
    <property type="entry name" value="PROTEIN YCEI"/>
    <property type="match status" value="1"/>
</dbReference>
<dbReference type="OrthoDB" id="9811006at2"/>
<dbReference type="SMART" id="SM00867">
    <property type="entry name" value="YceI"/>
    <property type="match status" value="1"/>
</dbReference>
<evidence type="ECO:0000256" key="1">
    <source>
        <dbReference type="SAM" id="MobiDB-lite"/>
    </source>
</evidence>
<dbReference type="SUPFAM" id="SSF101874">
    <property type="entry name" value="YceI-like"/>
    <property type="match status" value="1"/>
</dbReference>
<feature type="region of interest" description="Disordered" evidence="1">
    <location>
        <begin position="1"/>
        <end position="37"/>
    </location>
</feature>
<dbReference type="STRING" id="1548018.LS64_12065"/>
<proteinExistence type="predicted"/>
<reference evidence="4 5" key="2">
    <citation type="journal article" date="2016" name="Infect. Immun.">
        <title>Helicobacter saguini, a Novel Helicobacter Isolated from Cotton-Top Tamarins with Ulcerative Colitis, Has Proinflammatory Properties and Induces Typhlocolitis and Dysplasia in Gnotobiotic IL-10-/- Mice.</title>
        <authorList>
            <person name="Shen Z."/>
            <person name="Mannion A."/>
            <person name="Whary M.T."/>
            <person name="Muthupalani S."/>
            <person name="Sheh A."/>
            <person name="Feng Y."/>
            <person name="Gong G."/>
            <person name="Vandamme P."/>
            <person name="Holcombe H.R."/>
            <person name="Paster B.J."/>
            <person name="Fox J.G."/>
        </authorList>
    </citation>
    <scope>NUCLEOTIDE SEQUENCE [LARGE SCALE GENOMIC DNA]</scope>
    <source>
        <strain evidence="4 5">MIT 97-6194</strain>
    </source>
</reference>
<evidence type="ECO:0000313" key="4">
    <source>
        <dbReference type="EMBL" id="TLD95690.1"/>
    </source>
</evidence>
<dbReference type="Pfam" id="PF04264">
    <property type="entry name" value="YceI"/>
    <property type="match status" value="1"/>
</dbReference>
<feature type="compositionally biased region" description="Basic and acidic residues" evidence="1">
    <location>
        <begin position="23"/>
        <end position="34"/>
    </location>
</feature>
<feature type="compositionally biased region" description="Basic and acidic residues" evidence="1">
    <location>
        <begin position="1"/>
        <end position="14"/>
    </location>
</feature>
<dbReference type="Proteomes" id="UP000477070">
    <property type="component" value="Unassembled WGS sequence"/>
</dbReference>
<feature type="compositionally biased region" description="Basic and acidic residues" evidence="1">
    <location>
        <begin position="158"/>
        <end position="171"/>
    </location>
</feature>
<reference evidence="4" key="3">
    <citation type="submission" date="2018-04" db="EMBL/GenBank/DDBJ databases">
        <authorList>
            <person name="Sheh A."/>
            <person name="Shen Z."/>
            <person name="Mannion A.J."/>
            <person name="Fox J.G."/>
        </authorList>
    </citation>
    <scope>NUCLEOTIDE SEQUENCE</scope>
    <source>
        <strain evidence="4">MIT 97-6194</strain>
    </source>
</reference>
<comment type="caution">
    <text evidence="4">The sequence shown here is derived from an EMBL/GenBank/DDBJ whole genome shotgun (WGS) entry which is preliminary data.</text>
</comment>
<evidence type="ECO:0000313" key="3">
    <source>
        <dbReference type="EMBL" id="MWV69670.1"/>
    </source>
</evidence>
<dbReference type="InterPro" id="IPR036761">
    <property type="entry name" value="TTHA0802/YceI-like_sf"/>
</dbReference>
<dbReference type="InterPro" id="IPR007372">
    <property type="entry name" value="Lipid/polyisoprenoid-bd_YceI"/>
</dbReference>
<dbReference type="Gene3D" id="2.40.128.110">
    <property type="entry name" value="Lipid/polyisoprenoid-binding, YceI-like"/>
    <property type="match status" value="1"/>
</dbReference>
<dbReference type="EMBL" id="QBIU01000001">
    <property type="protein sequence ID" value="MWV69670.1"/>
    <property type="molecule type" value="Genomic_DNA"/>
</dbReference>
<organism evidence="4 5">
    <name type="scientific">Helicobacter saguini</name>
    <dbReference type="NCBI Taxonomy" id="1548018"/>
    <lineage>
        <taxon>Bacteria</taxon>
        <taxon>Pseudomonadati</taxon>
        <taxon>Campylobacterota</taxon>
        <taxon>Epsilonproteobacteria</taxon>
        <taxon>Campylobacterales</taxon>
        <taxon>Helicobacteraceae</taxon>
        <taxon>Helicobacter</taxon>
    </lineage>
</organism>
<sequence length="257" mass="28727">MFAKEALKSQDSIKSKSQNSKNVESKSKESKNIESKSQNLQEYMLDPTHSSVSFAVKHLSVADTIGVFTDFSGQIFYDKNTRDLRLQGSLDVDSVNSFNVGRDEELRNTDFFIIKNISLESTSKKDNILYAKVSINGITKIVKFNVKITGPIRNPSLDIKDSKDSKSKQNIESKSPVNPLFSTNSNTQNVLINPHFPTQDLSDNKEDCGCYVSFGDNVLGIVLEGRINRFDFNISPTTPRELLGEFVDVKIIIEASN</sequence>
<evidence type="ECO:0000313" key="5">
    <source>
        <dbReference type="Proteomes" id="UP000029714"/>
    </source>
</evidence>
<evidence type="ECO:0000313" key="6">
    <source>
        <dbReference type="Proteomes" id="UP000477070"/>
    </source>
</evidence>
<gene>
    <name evidence="3" type="ORF">DCO61_06570</name>
    <name evidence="4" type="ORF">LS64_001260</name>
</gene>
<dbReference type="PANTHER" id="PTHR34406">
    <property type="entry name" value="PROTEIN YCEI"/>
    <property type="match status" value="1"/>
</dbReference>
<feature type="region of interest" description="Disordered" evidence="1">
    <location>
        <begin position="157"/>
        <end position="179"/>
    </location>
</feature>
<accession>A0A347VTQ3</accession>
<dbReference type="Proteomes" id="UP000029714">
    <property type="component" value="Unassembled WGS sequence"/>
</dbReference>
<evidence type="ECO:0000259" key="2">
    <source>
        <dbReference type="SMART" id="SM00867"/>
    </source>
</evidence>
<reference evidence="3 6" key="4">
    <citation type="submission" date="2019-12" db="EMBL/GenBank/DDBJ databases">
        <title>Multi-Generational Helicobacter saguini Isolates.</title>
        <authorList>
            <person name="Mannion A."/>
            <person name="Shen Z."/>
            <person name="Fox J.G."/>
        </authorList>
    </citation>
    <scope>NUCLEOTIDE SEQUENCE [LARGE SCALE GENOMIC DNA]</scope>
    <source>
        <strain evidence="3">16-048</strain>
        <strain evidence="6">16-048 (F4)</strain>
    </source>
</reference>